<sequence length="456" mass="47686">MDVIRAYLAATWEARTWKAVLYLLLGLPVSIGLFVYAVTGYALGIGLAVVWIGVIILVAVQASMRPLGAFERGTANGLLDAGIRPPAPLRVPPGAGRLRRALAPFHDQSSWRTFAWIVVRIVLGPVGFALAIVAAVVPVSLLAAVAWSVLHLVGVVDVADYGTDPAAADVVDTVAFWVAVGTPLIVLVVPMPAWVVRGTAELHRILARWALGPCDREIAEAATARAELAEERVRIDQELHDSIGHMITMNIVQAGAGAHVFDSDPEFARQALRNIEERGRAAMGELDRIIATLRGDDEVERAPLPGLADVPALVDASRDAGIAVDAEVDTSPVPPAIGRAAFGIVREALTNAARHAPGAPVTVRVVREDDALGIDVANGPARSRGVGAGAASASSSRPSRGVAGMRDRVTLLGGRTAIGPAPDGGYRVRALLPLSAAVSPAGSGSAWDDLREEVRA</sequence>
<feature type="transmembrane region" description="Helical" evidence="10">
    <location>
        <begin position="174"/>
        <end position="196"/>
    </location>
</feature>
<feature type="domain" description="Putative sensor" evidence="12">
    <location>
        <begin position="22"/>
        <end position="209"/>
    </location>
</feature>
<feature type="transmembrane region" description="Helical" evidence="10">
    <location>
        <begin position="20"/>
        <end position="37"/>
    </location>
</feature>
<dbReference type="Proteomes" id="UP001172728">
    <property type="component" value="Unassembled WGS sequence"/>
</dbReference>
<feature type="compositionally biased region" description="Low complexity" evidence="9">
    <location>
        <begin position="379"/>
        <end position="404"/>
    </location>
</feature>
<keyword evidence="14" id="KW-1185">Reference proteome</keyword>
<keyword evidence="5" id="KW-0547">Nucleotide-binding</keyword>
<evidence type="ECO:0000259" key="11">
    <source>
        <dbReference type="Pfam" id="PF07730"/>
    </source>
</evidence>
<dbReference type="InterPro" id="IPR050482">
    <property type="entry name" value="Sensor_HK_TwoCompSys"/>
</dbReference>
<feature type="transmembrane region" description="Helical" evidence="10">
    <location>
        <begin position="121"/>
        <end position="154"/>
    </location>
</feature>
<dbReference type="EC" id="2.7.13.3" evidence="2"/>
<dbReference type="Gene3D" id="3.30.565.10">
    <property type="entry name" value="Histidine kinase-like ATPase, C-terminal domain"/>
    <property type="match status" value="1"/>
</dbReference>
<evidence type="ECO:0000256" key="1">
    <source>
        <dbReference type="ARBA" id="ARBA00000085"/>
    </source>
</evidence>
<evidence type="ECO:0000313" key="13">
    <source>
        <dbReference type="EMBL" id="MDN4474985.1"/>
    </source>
</evidence>
<keyword evidence="4" id="KW-0808">Transferase</keyword>
<evidence type="ECO:0000256" key="5">
    <source>
        <dbReference type="ARBA" id="ARBA00022741"/>
    </source>
</evidence>
<evidence type="ECO:0000256" key="6">
    <source>
        <dbReference type="ARBA" id="ARBA00022777"/>
    </source>
</evidence>
<evidence type="ECO:0000256" key="9">
    <source>
        <dbReference type="SAM" id="MobiDB-lite"/>
    </source>
</evidence>
<keyword evidence="3" id="KW-0597">Phosphoprotein</keyword>
<evidence type="ECO:0000256" key="7">
    <source>
        <dbReference type="ARBA" id="ARBA00022840"/>
    </source>
</evidence>
<evidence type="ECO:0000256" key="3">
    <source>
        <dbReference type="ARBA" id="ARBA00022553"/>
    </source>
</evidence>
<accession>A0ABT8G785</accession>
<dbReference type="InterPro" id="IPR011712">
    <property type="entry name" value="Sig_transdc_His_kin_sub3_dim/P"/>
</dbReference>
<feature type="transmembrane region" description="Helical" evidence="10">
    <location>
        <begin position="43"/>
        <end position="62"/>
    </location>
</feature>
<evidence type="ECO:0000256" key="8">
    <source>
        <dbReference type="ARBA" id="ARBA00023012"/>
    </source>
</evidence>
<comment type="catalytic activity">
    <reaction evidence="1">
        <text>ATP + protein L-histidine = ADP + protein N-phospho-L-histidine.</text>
        <dbReference type="EC" id="2.7.13.3"/>
    </reaction>
</comment>
<feature type="region of interest" description="Disordered" evidence="9">
    <location>
        <begin position="377"/>
        <end position="406"/>
    </location>
</feature>
<organism evidence="13 14">
    <name type="scientific">Demequina litoralis</name>
    <dbReference type="NCBI Taxonomy" id="3051660"/>
    <lineage>
        <taxon>Bacteria</taxon>
        <taxon>Bacillati</taxon>
        <taxon>Actinomycetota</taxon>
        <taxon>Actinomycetes</taxon>
        <taxon>Micrococcales</taxon>
        <taxon>Demequinaceae</taxon>
        <taxon>Demequina</taxon>
    </lineage>
</organism>
<keyword evidence="10" id="KW-0812">Transmembrane</keyword>
<reference evidence="13" key="1">
    <citation type="submission" date="2023-06" db="EMBL/GenBank/DDBJ databases">
        <title>Sysu t00192.</title>
        <authorList>
            <person name="Gao L."/>
            <person name="Fang B.-Z."/>
            <person name="Li W.-J."/>
        </authorList>
    </citation>
    <scope>NUCLEOTIDE SEQUENCE</scope>
    <source>
        <strain evidence="13">SYSU T00192</strain>
    </source>
</reference>
<gene>
    <name evidence="13" type="ORF">QQX09_03835</name>
</gene>
<dbReference type="CDD" id="cd16917">
    <property type="entry name" value="HATPase_UhpB-NarQ-NarX-like"/>
    <property type="match status" value="1"/>
</dbReference>
<keyword evidence="7" id="KW-0067">ATP-binding</keyword>
<keyword evidence="6" id="KW-0418">Kinase</keyword>
<feature type="domain" description="Signal transduction histidine kinase subgroup 3 dimerisation and phosphoacceptor" evidence="11">
    <location>
        <begin position="231"/>
        <end position="296"/>
    </location>
</feature>
<dbReference type="InterPro" id="IPR025828">
    <property type="entry name" value="Put_sensor_dom"/>
</dbReference>
<dbReference type="Gene3D" id="1.20.5.1930">
    <property type="match status" value="1"/>
</dbReference>
<proteinExistence type="predicted"/>
<dbReference type="Pfam" id="PF07730">
    <property type="entry name" value="HisKA_3"/>
    <property type="match status" value="1"/>
</dbReference>
<dbReference type="PANTHER" id="PTHR24421">
    <property type="entry name" value="NITRATE/NITRITE SENSOR PROTEIN NARX-RELATED"/>
    <property type="match status" value="1"/>
</dbReference>
<evidence type="ECO:0000256" key="10">
    <source>
        <dbReference type="SAM" id="Phobius"/>
    </source>
</evidence>
<evidence type="ECO:0000256" key="4">
    <source>
        <dbReference type="ARBA" id="ARBA00022679"/>
    </source>
</evidence>
<evidence type="ECO:0000313" key="14">
    <source>
        <dbReference type="Proteomes" id="UP001172728"/>
    </source>
</evidence>
<keyword evidence="10" id="KW-1133">Transmembrane helix</keyword>
<comment type="caution">
    <text evidence="13">The sequence shown here is derived from an EMBL/GenBank/DDBJ whole genome shotgun (WGS) entry which is preliminary data.</text>
</comment>
<dbReference type="RefSeq" id="WP_301131427.1">
    <property type="nucleotide sequence ID" value="NZ_JAUHPW010000002.1"/>
</dbReference>
<protein>
    <recommendedName>
        <fullName evidence="2">histidine kinase</fullName>
        <ecNumber evidence="2">2.7.13.3</ecNumber>
    </recommendedName>
</protein>
<dbReference type="Pfam" id="PF13796">
    <property type="entry name" value="Sensor"/>
    <property type="match status" value="1"/>
</dbReference>
<dbReference type="InterPro" id="IPR036890">
    <property type="entry name" value="HATPase_C_sf"/>
</dbReference>
<dbReference type="SUPFAM" id="SSF55874">
    <property type="entry name" value="ATPase domain of HSP90 chaperone/DNA topoisomerase II/histidine kinase"/>
    <property type="match status" value="1"/>
</dbReference>
<name>A0ABT8G785_9MICO</name>
<dbReference type="PANTHER" id="PTHR24421:SF10">
    <property type="entry name" value="NITRATE_NITRITE SENSOR PROTEIN NARQ"/>
    <property type="match status" value="1"/>
</dbReference>
<dbReference type="EMBL" id="JAUHPW010000002">
    <property type="protein sequence ID" value="MDN4474985.1"/>
    <property type="molecule type" value="Genomic_DNA"/>
</dbReference>
<evidence type="ECO:0000259" key="12">
    <source>
        <dbReference type="Pfam" id="PF13796"/>
    </source>
</evidence>
<evidence type="ECO:0000256" key="2">
    <source>
        <dbReference type="ARBA" id="ARBA00012438"/>
    </source>
</evidence>
<keyword evidence="10" id="KW-0472">Membrane</keyword>
<keyword evidence="8" id="KW-0902">Two-component regulatory system</keyword>